<feature type="transmembrane region" description="Helical" evidence="9">
    <location>
        <begin position="171"/>
        <end position="191"/>
    </location>
</feature>
<dbReference type="GO" id="GO:0042910">
    <property type="term" value="F:xenobiotic transmembrane transporter activity"/>
    <property type="evidence" value="ECO:0007669"/>
    <property type="project" value="InterPro"/>
</dbReference>
<feature type="transmembrane region" description="Helical" evidence="9">
    <location>
        <begin position="366"/>
        <end position="389"/>
    </location>
</feature>
<dbReference type="Proteomes" id="UP000179807">
    <property type="component" value="Unassembled WGS sequence"/>
</dbReference>
<evidence type="ECO:0000256" key="2">
    <source>
        <dbReference type="ARBA" id="ARBA00010199"/>
    </source>
</evidence>
<dbReference type="PANTHER" id="PTHR43549:SF2">
    <property type="entry name" value="MULTIDRUG RESISTANCE PROTEIN NORM-RELATED"/>
    <property type="match status" value="1"/>
</dbReference>
<evidence type="ECO:0000256" key="4">
    <source>
        <dbReference type="ARBA" id="ARBA00022475"/>
    </source>
</evidence>
<sequence length="549" mass="61319">MSVSSDSSSSIDISESLTTNLNEQNDSTGNNEINNSCYSLTKQESSSNEFSESHEDRNDVSDKIKSGNESDDNANNCHDNEQYKLGGRSPFSTICHLMIGPLISQISQSCYGLMDSFWVSKSIGQKGMTVMSLIIIIDFINIAFAQFFNVAMSARISYLLGQNNKKECAQVVVDILRICIIVGIILPLILIPCVKPMIKWYGGNEEIISMAFEYLVVSLCCGMINYTYLSLCGLLQAMGNSMIYGLCHLTSSCLNMFIFDPLFLLGFKTGMWGVSLATALSNMCPMLFLFICIFCGKFTIKPKFSSYLMKFNMNSFDALRVSISQFISNLATSLPVLLLSKLLSKSATNAGIYIEIMAAWNVCDRLYTFAICICNGLNQGFLPAASYAFGQNNLSRLSKMYFITIGMGTIWTTFVCILIETIPHHFARIWGSDPHYLEVTSKSLRIQFIACMANQVVLTTTACLQSMKMVILSIINSVITMLVPIPLFSLIIFNVWKNDPIKLMYSFVAHDAWALLFSIGIIIIKLRFLWKSPEKIPINIEIHDDEIKS</sequence>
<proteinExistence type="inferred from homology"/>
<feature type="transmembrane region" description="Helical" evidence="9">
    <location>
        <begin position="211"/>
        <end position="231"/>
    </location>
</feature>
<feature type="transmembrane region" description="Helical" evidence="9">
    <location>
        <begin position="512"/>
        <end position="530"/>
    </location>
</feature>
<evidence type="ECO:0000256" key="9">
    <source>
        <dbReference type="SAM" id="Phobius"/>
    </source>
</evidence>
<evidence type="ECO:0000256" key="7">
    <source>
        <dbReference type="ARBA" id="ARBA00023136"/>
    </source>
</evidence>
<feature type="transmembrane region" description="Helical" evidence="9">
    <location>
        <begin position="130"/>
        <end position="150"/>
    </location>
</feature>
<evidence type="ECO:0000313" key="11">
    <source>
        <dbReference type="Proteomes" id="UP000179807"/>
    </source>
</evidence>
<reference evidence="10" key="1">
    <citation type="submission" date="2016-10" db="EMBL/GenBank/DDBJ databases">
        <authorList>
            <person name="Benchimol M."/>
            <person name="Almeida L.G."/>
            <person name="Vasconcelos A.T."/>
            <person name="Perreira-Neves A."/>
            <person name="Rosa I.A."/>
            <person name="Tasca T."/>
            <person name="Bogo M.R."/>
            <person name="de Souza W."/>
        </authorList>
    </citation>
    <scope>NUCLEOTIDE SEQUENCE [LARGE SCALE GENOMIC DNA]</scope>
    <source>
        <strain evidence="10">K</strain>
    </source>
</reference>
<organism evidence="10 11">
    <name type="scientific">Tritrichomonas foetus</name>
    <dbReference type="NCBI Taxonomy" id="1144522"/>
    <lineage>
        <taxon>Eukaryota</taxon>
        <taxon>Metamonada</taxon>
        <taxon>Parabasalia</taxon>
        <taxon>Tritrichomonadida</taxon>
        <taxon>Tritrichomonadidae</taxon>
        <taxon>Tritrichomonas</taxon>
    </lineage>
</organism>
<evidence type="ECO:0000313" key="10">
    <source>
        <dbReference type="EMBL" id="OHS95285.1"/>
    </source>
</evidence>
<comment type="caution">
    <text evidence="10">The sequence shown here is derived from an EMBL/GenBank/DDBJ whole genome shotgun (WGS) entry which is preliminary data.</text>
</comment>
<feature type="compositionally biased region" description="Polar residues" evidence="8">
    <location>
        <begin position="17"/>
        <end position="43"/>
    </location>
</feature>
<evidence type="ECO:0000256" key="6">
    <source>
        <dbReference type="ARBA" id="ARBA00022989"/>
    </source>
</evidence>
<keyword evidence="11" id="KW-1185">Reference proteome</keyword>
<dbReference type="CDD" id="cd12082">
    <property type="entry name" value="MATE_like"/>
    <property type="match status" value="1"/>
</dbReference>
<dbReference type="InterPro" id="IPR052031">
    <property type="entry name" value="Membrane_Transporter-Flippase"/>
</dbReference>
<feature type="region of interest" description="Disordered" evidence="8">
    <location>
        <begin position="1"/>
        <end position="79"/>
    </location>
</feature>
<dbReference type="EMBL" id="MLAK01001258">
    <property type="protein sequence ID" value="OHS95285.1"/>
    <property type="molecule type" value="Genomic_DNA"/>
</dbReference>
<evidence type="ECO:0000256" key="8">
    <source>
        <dbReference type="SAM" id="MobiDB-lite"/>
    </source>
</evidence>
<evidence type="ECO:0000256" key="3">
    <source>
        <dbReference type="ARBA" id="ARBA00022448"/>
    </source>
</evidence>
<evidence type="ECO:0000256" key="1">
    <source>
        <dbReference type="ARBA" id="ARBA00004651"/>
    </source>
</evidence>
<name>A0A1J4JD03_9EUKA</name>
<comment type="subcellular location">
    <subcellularLocation>
        <location evidence="1">Cell membrane</location>
        <topology evidence="1">Multi-pass membrane protein</topology>
    </subcellularLocation>
</comment>
<feature type="transmembrane region" description="Helical" evidence="9">
    <location>
        <begin position="243"/>
        <end position="267"/>
    </location>
</feature>
<dbReference type="GeneID" id="94846864"/>
<protein>
    <submittedName>
        <fullName evidence="10">MatE family protein</fullName>
    </submittedName>
</protein>
<dbReference type="PANTHER" id="PTHR43549">
    <property type="entry name" value="MULTIDRUG RESISTANCE PROTEIN YPNP-RELATED"/>
    <property type="match status" value="1"/>
</dbReference>
<dbReference type="AlphaFoldDB" id="A0A1J4JD03"/>
<feature type="compositionally biased region" description="Low complexity" evidence="8">
    <location>
        <begin position="1"/>
        <end position="16"/>
    </location>
</feature>
<keyword evidence="7 9" id="KW-0472">Membrane</keyword>
<dbReference type="VEuPathDB" id="TrichDB:TRFO_38626"/>
<keyword evidence="4" id="KW-1003">Cell membrane</keyword>
<gene>
    <name evidence="10" type="ORF">TRFO_38626</name>
</gene>
<accession>A0A1J4JD03</accession>
<evidence type="ECO:0000256" key="5">
    <source>
        <dbReference type="ARBA" id="ARBA00022692"/>
    </source>
</evidence>
<keyword evidence="5 9" id="KW-0812">Transmembrane</keyword>
<keyword evidence="3" id="KW-0813">Transport</keyword>
<dbReference type="InterPro" id="IPR002528">
    <property type="entry name" value="MATE_fam"/>
</dbReference>
<dbReference type="RefSeq" id="XP_068348422.1">
    <property type="nucleotide sequence ID" value="XM_068512160.1"/>
</dbReference>
<keyword evidence="6 9" id="KW-1133">Transmembrane helix</keyword>
<dbReference type="GO" id="GO:0015297">
    <property type="term" value="F:antiporter activity"/>
    <property type="evidence" value="ECO:0007669"/>
    <property type="project" value="InterPro"/>
</dbReference>
<comment type="similarity">
    <text evidence="2">Belongs to the multi antimicrobial extrusion (MATE) (TC 2.A.66.1) family.</text>
</comment>
<dbReference type="GO" id="GO:0005886">
    <property type="term" value="C:plasma membrane"/>
    <property type="evidence" value="ECO:0007669"/>
    <property type="project" value="UniProtKB-SubCell"/>
</dbReference>
<feature type="compositionally biased region" description="Basic and acidic residues" evidence="8">
    <location>
        <begin position="51"/>
        <end position="68"/>
    </location>
</feature>
<feature type="transmembrane region" description="Helical" evidence="9">
    <location>
        <begin position="471"/>
        <end position="492"/>
    </location>
</feature>
<dbReference type="Pfam" id="PF01554">
    <property type="entry name" value="MatE"/>
    <property type="match status" value="2"/>
</dbReference>
<feature type="transmembrane region" description="Helical" evidence="9">
    <location>
        <begin position="279"/>
        <end position="300"/>
    </location>
</feature>
<feature type="transmembrane region" description="Helical" evidence="9">
    <location>
        <begin position="401"/>
        <end position="426"/>
    </location>
</feature>